<evidence type="ECO:0000256" key="2">
    <source>
        <dbReference type="ARBA" id="ARBA00022729"/>
    </source>
</evidence>
<sequence>HNTNVTKEPKAFLLRCGTLLREKPGTDFNISKLGTPAMDKIALPPQDTDLAPAGAMTTVIGWGLNSTHSPLLPEKLQTLDIPVVDRPTCISDYKNYNPPEYRISDYMFCAGYDEGIRDSCSHDSGSPLKYKNTLVGIVSWGNFCAIPHYPGVYTRVGNIARVVECPHTSAIVGGDDAKRGDNPHMCSLQYSGRHWCGAAIIGDRWALTAAHCLRGVDPTRLVLRCGTLLYATPGVDYTVNRVIIHNRYDQYGDNDIALIGINGQMQLGTRDLDRIRLPAQGSDVPPGSMVTVVGWGYLDYFGTDLAHTLQTVDVPVVDRQRCTSEYEDYNVVTNNMMCAGLDQGGKDACQNDSGGPVKFNNVLVGIISWGNECARPLFPGVYVRVGNYRDWIRVTYMFKFDQCKVNLCLPRYTPHRHHNETGPSILPDMQIVGGDDAQTGANPHMCSLQYNGKHGCGASIISAQWAVTAAHCVDGSDPNKWSLRCGTLLHAQGGSYFPVTESIVHPDYDHTNQDNDIAVLKVGNDIPLGTSDMDKINLPEQDSDMETGAMITVVGWGYLKDGSGVNSDNLKTVDVPAVLRKDCQDDYLMHDITDNMSCAGFDEGGKDACTNDSGGPAKYNNVLVGVVSWGGGCAVAHQPGVYTRVGKYRQWIQEQTGV</sequence>
<dbReference type="InterPro" id="IPR001314">
    <property type="entry name" value="Peptidase_S1A"/>
</dbReference>
<dbReference type="InterPro" id="IPR009003">
    <property type="entry name" value="Peptidase_S1_PA"/>
</dbReference>
<keyword evidence="6" id="KW-1015">Disulfide bond</keyword>
<dbReference type="PANTHER" id="PTHR24276:SF98">
    <property type="entry name" value="FI18310P1-RELATED"/>
    <property type="match status" value="1"/>
</dbReference>
<dbReference type="InterPro" id="IPR018114">
    <property type="entry name" value="TRYPSIN_HIS"/>
</dbReference>
<dbReference type="CDD" id="cd00190">
    <property type="entry name" value="Tryp_SPc"/>
    <property type="match status" value="3"/>
</dbReference>
<evidence type="ECO:0000256" key="1">
    <source>
        <dbReference type="ARBA" id="ARBA00022670"/>
    </source>
</evidence>
<dbReference type="AlphaFoldDB" id="A0A7R9KYV2"/>
<dbReference type="Pfam" id="PF00089">
    <property type="entry name" value="Trypsin"/>
    <property type="match status" value="3"/>
</dbReference>
<dbReference type="InterPro" id="IPR043504">
    <property type="entry name" value="Peptidase_S1_PA_chymotrypsin"/>
</dbReference>
<reference evidence="9" key="1">
    <citation type="submission" date="2020-11" db="EMBL/GenBank/DDBJ databases">
        <authorList>
            <person name="Tran Van P."/>
        </authorList>
    </citation>
    <scope>NUCLEOTIDE SEQUENCE</scope>
</reference>
<dbReference type="InterPro" id="IPR001254">
    <property type="entry name" value="Trypsin_dom"/>
</dbReference>
<dbReference type="Gene3D" id="2.40.10.10">
    <property type="entry name" value="Trypsin-like serine proteases"/>
    <property type="match status" value="4"/>
</dbReference>
<dbReference type="PROSITE" id="PS50240">
    <property type="entry name" value="TRYPSIN_DOM"/>
    <property type="match status" value="3"/>
</dbReference>
<dbReference type="SMART" id="SM00020">
    <property type="entry name" value="Tryp_SPc"/>
    <property type="match status" value="3"/>
</dbReference>
<keyword evidence="2" id="KW-0732">Signal</keyword>
<evidence type="ECO:0000256" key="7">
    <source>
        <dbReference type="ARBA" id="ARBA00024195"/>
    </source>
</evidence>
<evidence type="ECO:0000256" key="6">
    <source>
        <dbReference type="ARBA" id="ARBA00023157"/>
    </source>
</evidence>
<protein>
    <recommendedName>
        <fullName evidence="8">Peptidase S1 domain-containing protein</fullName>
    </recommendedName>
</protein>
<dbReference type="FunFam" id="2.40.10.10:FF:000002">
    <property type="entry name" value="Transmembrane protease serine"/>
    <property type="match status" value="1"/>
</dbReference>
<dbReference type="GO" id="GO:0006508">
    <property type="term" value="P:proteolysis"/>
    <property type="evidence" value="ECO:0007669"/>
    <property type="project" value="UniProtKB-KW"/>
</dbReference>
<proteinExistence type="inferred from homology"/>
<dbReference type="EMBL" id="OC863206">
    <property type="protein sequence ID" value="CAD7630848.1"/>
    <property type="molecule type" value="Genomic_DNA"/>
</dbReference>
<feature type="domain" description="Peptidase S1" evidence="8">
    <location>
        <begin position="171"/>
        <end position="397"/>
    </location>
</feature>
<feature type="non-terminal residue" evidence="9">
    <location>
        <position position="1"/>
    </location>
</feature>
<feature type="domain" description="Peptidase S1" evidence="8">
    <location>
        <begin position="431"/>
        <end position="657"/>
    </location>
</feature>
<keyword evidence="5" id="KW-0865">Zymogen</keyword>
<dbReference type="PRINTS" id="PR00722">
    <property type="entry name" value="CHYMOTRYPSIN"/>
</dbReference>
<keyword evidence="3" id="KW-0378">Hydrolase</keyword>
<dbReference type="Proteomes" id="UP000759131">
    <property type="component" value="Unassembled WGS sequence"/>
</dbReference>
<dbReference type="GO" id="GO:0005576">
    <property type="term" value="C:extracellular region"/>
    <property type="evidence" value="ECO:0007669"/>
    <property type="project" value="UniProtKB-ARBA"/>
</dbReference>
<dbReference type="EMBL" id="CAJPIZ010008631">
    <property type="protein sequence ID" value="CAG2111278.1"/>
    <property type="molecule type" value="Genomic_DNA"/>
</dbReference>
<gene>
    <name evidence="9" type="ORF">OSB1V03_LOCUS11259</name>
</gene>
<evidence type="ECO:0000313" key="10">
    <source>
        <dbReference type="Proteomes" id="UP000759131"/>
    </source>
</evidence>
<evidence type="ECO:0000256" key="3">
    <source>
        <dbReference type="ARBA" id="ARBA00022801"/>
    </source>
</evidence>
<organism evidence="9">
    <name type="scientific">Medioppia subpectinata</name>
    <dbReference type="NCBI Taxonomy" id="1979941"/>
    <lineage>
        <taxon>Eukaryota</taxon>
        <taxon>Metazoa</taxon>
        <taxon>Ecdysozoa</taxon>
        <taxon>Arthropoda</taxon>
        <taxon>Chelicerata</taxon>
        <taxon>Arachnida</taxon>
        <taxon>Acari</taxon>
        <taxon>Acariformes</taxon>
        <taxon>Sarcoptiformes</taxon>
        <taxon>Oribatida</taxon>
        <taxon>Brachypylina</taxon>
        <taxon>Oppioidea</taxon>
        <taxon>Oppiidae</taxon>
        <taxon>Medioppia</taxon>
    </lineage>
</organism>
<dbReference type="FunFam" id="2.40.10.10:FF:000077">
    <property type="entry name" value="Predicted protein"/>
    <property type="match status" value="2"/>
</dbReference>
<dbReference type="SUPFAM" id="SSF50494">
    <property type="entry name" value="Trypsin-like serine proteases"/>
    <property type="match status" value="3"/>
</dbReference>
<keyword evidence="1" id="KW-0645">Protease</keyword>
<accession>A0A7R9KYV2</accession>
<dbReference type="GO" id="GO:0004252">
    <property type="term" value="F:serine-type endopeptidase activity"/>
    <property type="evidence" value="ECO:0007669"/>
    <property type="project" value="InterPro"/>
</dbReference>
<name>A0A7R9KYV2_9ACAR</name>
<feature type="domain" description="Peptidase S1" evidence="8">
    <location>
        <begin position="19"/>
        <end position="164"/>
    </location>
</feature>
<dbReference type="PANTHER" id="PTHR24276">
    <property type="entry name" value="POLYSERASE-RELATED"/>
    <property type="match status" value="1"/>
</dbReference>
<evidence type="ECO:0000256" key="4">
    <source>
        <dbReference type="ARBA" id="ARBA00022825"/>
    </source>
</evidence>
<feature type="non-terminal residue" evidence="9">
    <location>
        <position position="658"/>
    </location>
</feature>
<keyword evidence="4" id="KW-0720">Serine protease</keyword>
<comment type="similarity">
    <text evidence="7">Belongs to the peptidase S1 family. CLIP subfamily.</text>
</comment>
<dbReference type="PROSITE" id="PS00134">
    <property type="entry name" value="TRYPSIN_HIS"/>
    <property type="match status" value="2"/>
</dbReference>
<dbReference type="OrthoDB" id="10051896at2759"/>
<evidence type="ECO:0000259" key="8">
    <source>
        <dbReference type="PROSITE" id="PS50240"/>
    </source>
</evidence>
<evidence type="ECO:0000256" key="5">
    <source>
        <dbReference type="ARBA" id="ARBA00023145"/>
    </source>
</evidence>
<evidence type="ECO:0000313" key="9">
    <source>
        <dbReference type="EMBL" id="CAD7630848.1"/>
    </source>
</evidence>
<dbReference type="InterPro" id="IPR050430">
    <property type="entry name" value="Peptidase_S1"/>
</dbReference>
<keyword evidence="10" id="KW-1185">Reference proteome</keyword>